<keyword evidence="1" id="KW-0808">Transferase</keyword>
<protein>
    <submittedName>
        <fullName evidence="1">Methyltransferase domain protein</fullName>
    </submittedName>
</protein>
<accession>I6D5P6</accession>
<dbReference type="EMBL" id="AKMY01000003">
    <property type="protein sequence ID" value="EIQ27088.1"/>
    <property type="molecule type" value="Genomic_DNA"/>
</dbReference>
<evidence type="ECO:0000313" key="2">
    <source>
        <dbReference type="Proteomes" id="UP000005407"/>
    </source>
</evidence>
<organism evidence="1 2">
    <name type="scientific">Shigella flexneri K-315</name>
    <dbReference type="NCBI Taxonomy" id="766150"/>
    <lineage>
        <taxon>Bacteria</taxon>
        <taxon>Pseudomonadati</taxon>
        <taxon>Pseudomonadota</taxon>
        <taxon>Gammaproteobacteria</taxon>
        <taxon>Enterobacterales</taxon>
        <taxon>Enterobacteriaceae</taxon>
        <taxon>Shigella</taxon>
    </lineage>
</organism>
<gene>
    <name evidence="1" type="ORF">SFK315_0217</name>
</gene>
<name>I6D5P6_SHIFL</name>
<reference evidence="1 2" key="1">
    <citation type="submission" date="2012-03" db="EMBL/GenBank/DDBJ databases">
        <authorList>
            <person name="Rasko D."/>
            <person name="Redman J."/>
            <person name="Daugherty S.C."/>
            <person name="Tallon L."/>
            <person name="Sadzewicz L."/>
            <person name="Jones K."/>
            <person name="Santana-Cruz I."/>
            <person name="Liu X."/>
        </authorList>
    </citation>
    <scope>NUCLEOTIDE SEQUENCE [LARGE SCALE GENOMIC DNA]</scope>
    <source>
        <strain evidence="1 2">K-315</strain>
    </source>
</reference>
<dbReference type="PATRIC" id="fig|766150.3.peg.203"/>
<dbReference type="GO" id="GO:0008168">
    <property type="term" value="F:methyltransferase activity"/>
    <property type="evidence" value="ECO:0007669"/>
    <property type="project" value="UniProtKB-KW"/>
</dbReference>
<dbReference type="AlphaFoldDB" id="I6D5P6"/>
<comment type="caution">
    <text evidence="1">The sequence shown here is derived from an EMBL/GenBank/DDBJ whole genome shotgun (WGS) entry which is preliminary data.</text>
</comment>
<keyword evidence="1" id="KW-0489">Methyltransferase</keyword>
<sequence length="40" mass="4101">MSGLPQGRPTFGAAQNVSAVVAYDLSAHMLDVVAQAAEAR</sequence>
<evidence type="ECO:0000313" key="1">
    <source>
        <dbReference type="EMBL" id="EIQ27088.1"/>
    </source>
</evidence>
<dbReference type="GO" id="GO:0032259">
    <property type="term" value="P:methylation"/>
    <property type="evidence" value="ECO:0007669"/>
    <property type="project" value="UniProtKB-KW"/>
</dbReference>
<proteinExistence type="predicted"/>
<dbReference type="Proteomes" id="UP000005407">
    <property type="component" value="Unassembled WGS sequence"/>
</dbReference>